<keyword evidence="2 4" id="KW-0732">Signal</keyword>
<keyword evidence="3" id="KW-0378">Hydrolase</keyword>
<reference evidence="7 8" key="1">
    <citation type="submission" date="2016-10" db="EMBL/GenBank/DDBJ databases">
        <authorList>
            <person name="de Groot N.N."/>
        </authorList>
    </citation>
    <scope>NUCLEOTIDE SEQUENCE [LARGE SCALE GENOMIC DNA]</scope>
    <source>
        <strain evidence="7 8">DSM 45317</strain>
    </source>
</reference>
<protein>
    <submittedName>
        <fullName evidence="7">TAP-like protein</fullName>
    </submittedName>
</protein>
<name>A0A1I4IQ45_9ACTN</name>
<dbReference type="GO" id="GO:0016787">
    <property type="term" value="F:hydrolase activity"/>
    <property type="evidence" value="ECO:0007669"/>
    <property type="project" value="UniProtKB-KW"/>
</dbReference>
<gene>
    <name evidence="7" type="ORF">SAMN04488085_11364</name>
</gene>
<dbReference type="STRING" id="504800.SAMN04488085_11364"/>
<dbReference type="InterPro" id="IPR029058">
    <property type="entry name" value="AB_hydrolase_fold"/>
</dbReference>
<dbReference type="InterPro" id="IPR051601">
    <property type="entry name" value="Serine_prot/Carboxylest_S33"/>
</dbReference>
<feature type="chain" id="PRO_5011658991" evidence="4">
    <location>
        <begin position="34"/>
        <end position="559"/>
    </location>
</feature>
<evidence type="ECO:0000313" key="8">
    <source>
        <dbReference type="Proteomes" id="UP000199152"/>
    </source>
</evidence>
<dbReference type="InParanoid" id="A0A1I4IQ45"/>
<dbReference type="Pfam" id="PF08386">
    <property type="entry name" value="Abhydrolase_4"/>
    <property type="match status" value="1"/>
</dbReference>
<sequence>MTRMPGRRTRRRRGVVAVLTAALLALPAPLAFADTAGEAATPAARAPVPALTWAACGTTDVATAAGVQCATADLPLDHDRPGGEQVRIALARVPATQPAQRIGSLFFNLGGPGAPAVQLMQTSGASILTSLNERFDIIGFDPRGVGQSTPSIDCKVNQETDGSSPRPWPTPVDLDVEALVGHAQRYVDNCLANNGEILRHASTADVARDLDLLRAAVGDQQLTYFGFSYGTFLGATYAALFPDRYRAMVLDGPVDPEQYADDPVGLSTLQGAGFEHTLGSFVDACKADQAACSNFGGTDPLAAYDALLASAATTPLPADRYATDPRPVTADDIRDVTLALLRAKRVWNVLATALAQAAAGDGSLTRALVDLVVRPRRPDGSYDPQLDRFFTITGGEQAWPTGLDSYVERGAREWVDVPHFWGAFAYSEVPFALWPREAEDAYDGPFAVPGSSPTPLVIATTDDPATPYPGARSMVAELGNARLLTMYGSGHTAFGQDNSACVDTAATTYLVDGTLPAPGTVCRQETPFAAPQQAPSQVSATAVAALAGAGAPGPVATGR</sequence>
<evidence type="ECO:0000256" key="3">
    <source>
        <dbReference type="ARBA" id="ARBA00022801"/>
    </source>
</evidence>
<dbReference type="AlphaFoldDB" id="A0A1I4IQ45"/>
<dbReference type="Pfam" id="PF00561">
    <property type="entry name" value="Abhydrolase_1"/>
    <property type="match status" value="1"/>
</dbReference>
<proteinExistence type="inferred from homology"/>
<accession>A0A1I4IQ45</accession>
<organism evidence="7 8">
    <name type="scientific">Geodermatophilus ruber</name>
    <dbReference type="NCBI Taxonomy" id="504800"/>
    <lineage>
        <taxon>Bacteria</taxon>
        <taxon>Bacillati</taxon>
        <taxon>Actinomycetota</taxon>
        <taxon>Actinomycetes</taxon>
        <taxon>Geodermatophilales</taxon>
        <taxon>Geodermatophilaceae</taxon>
        <taxon>Geodermatophilus</taxon>
    </lineage>
</organism>
<evidence type="ECO:0000313" key="7">
    <source>
        <dbReference type="EMBL" id="SFL55886.1"/>
    </source>
</evidence>
<dbReference type="Proteomes" id="UP000199152">
    <property type="component" value="Unassembled WGS sequence"/>
</dbReference>
<dbReference type="SUPFAM" id="SSF53474">
    <property type="entry name" value="alpha/beta-Hydrolases"/>
    <property type="match status" value="1"/>
</dbReference>
<dbReference type="InterPro" id="IPR013595">
    <property type="entry name" value="Pept_S33_TAP-like_C"/>
</dbReference>
<dbReference type="Gene3D" id="3.40.50.1820">
    <property type="entry name" value="alpha/beta hydrolase"/>
    <property type="match status" value="1"/>
</dbReference>
<evidence type="ECO:0000259" key="5">
    <source>
        <dbReference type="Pfam" id="PF00561"/>
    </source>
</evidence>
<feature type="domain" description="Peptidase S33 tripeptidyl aminopeptidase-like C-terminal" evidence="6">
    <location>
        <begin position="424"/>
        <end position="522"/>
    </location>
</feature>
<evidence type="ECO:0000256" key="1">
    <source>
        <dbReference type="ARBA" id="ARBA00010088"/>
    </source>
</evidence>
<evidence type="ECO:0000259" key="6">
    <source>
        <dbReference type="Pfam" id="PF08386"/>
    </source>
</evidence>
<dbReference type="InterPro" id="IPR000073">
    <property type="entry name" value="AB_hydrolase_1"/>
</dbReference>
<dbReference type="EMBL" id="FOSW01000013">
    <property type="protein sequence ID" value="SFL55886.1"/>
    <property type="molecule type" value="Genomic_DNA"/>
</dbReference>
<dbReference type="PANTHER" id="PTHR43248:SF29">
    <property type="entry name" value="TRIPEPTIDYL AMINOPEPTIDASE"/>
    <property type="match status" value="1"/>
</dbReference>
<comment type="similarity">
    <text evidence="1">Belongs to the peptidase S33 family.</text>
</comment>
<evidence type="ECO:0000256" key="4">
    <source>
        <dbReference type="SAM" id="SignalP"/>
    </source>
</evidence>
<dbReference type="PANTHER" id="PTHR43248">
    <property type="entry name" value="2-SUCCINYL-6-HYDROXY-2,4-CYCLOHEXADIENE-1-CARBOXYLATE SYNTHASE"/>
    <property type="match status" value="1"/>
</dbReference>
<evidence type="ECO:0000256" key="2">
    <source>
        <dbReference type="ARBA" id="ARBA00022729"/>
    </source>
</evidence>
<keyword evidence="8" id="KW-1185">Reference proteome</keyword>
<feature type="domain" description="AB hydrolase-1" evidence="5">
    <location>
        <begin position="127"/>
        <end position="256"/>
    </location>
</feature>
<feature type="signal peptide" evidence="4">
    <location>
        <begin position="1"/>
        <end position="33"/>
    </location>
</feature>